<evidence type="ECO:0000313" key="2">
    <source>
        <dbReference type="Proteomes" id="UP000031671"/>
    </source>
</evidence>
<dbReference type="Proteomes" id="UP000031671">
    <property type="component" value="Unassembled WGS sequence"/>
</dbReference>
<protein>
    <submittedName>
        <fullName evidence="1">Eps11J</fullName>
    </submittedName>
</protein>
<reference evidence="1 2" key="2">
    <citation type="submission" date="2015-01" db="EMBL/GenBank/DDBJ databases">
        <authorList>
            <consortium name="NBRP consortium"/>
            <person name="Sawabe T."/>
            <person name="Meirelles P."/>
            <person name="Feng G."/>
            <person name="Sayaka M."/>
            <person name="Hattori M."/>
            <person name="Ohkuma M."/>
        </authorList>
    </citation>
    <scope>NUCLEOTIDE SEQUENCE [LARGE SCALE GENOMIC DNA]</scope>
    <source>
        <strain evidence="2">JCM 19231</strain>
    </source>
</reference>
<organism evidence="1 2">
    <name type="scientific">Vibrio ishigakensis</name>
    <dbReference type="NCBI Taxonomy" id="1481914"/>
    <lineage>
        <taxon>Bacteria</taxon>
        <taxon>Pseudomonadati</taxon>
        <taxon>Pseudomonadota</taxon>
        <taxon>Gammaproteobacteria</taxon>
        <taxon>Vibrionales</taxon>
        <taxon>Vibrionaceae</taxon>
        <taxon>Vibrio</taxon>
    </lineage>
</organism>
<reference evidence="1 2" key="1">
    <citation type="submission" date="2015-01" db="EMBL/GenBank/DDBJ databases">
        <title>Vibrio sp. C1 JCM 19231 whole genome shotgun sequence.</title>
        <authorList>
            <person name="Sawabe T."/>
            <person name="Meirelles P."/>
            <person name="Feng G."/>
            <person name="Sayaka M."/>
            <person name="Hattori M."/>
            <person name="Ohkuma M."/>
        </authorList>
    </citation>
    <scope>NUCLEOTIDE SEQUENCE [LARGE SCALE GENOMIC DNA]</scope>
    <source>
        <strain evidence="2">JCM 19231</strain>
    </source>
</reference>
<comment type="caution">
    <text evidence="1">The sequence shown here is derived from an EMBL/GenBank/DDBJ whole genome shotgun (WGS) entry which is preliminary data.</text>
</comment>
<dbReference type="AlphaFoldDB" id="A0A0B8P8L6"/>
<proteinExistence type="predicted"/>
<keyword evidence="2" id="KW-1185">Reference proteome</keyword>
<accession>A0A0B8P8L6</accession>
<sequence length="320" mass="37529">MPQIFRLRKNIQNEIEDLGITVSYFDERPSNSTVTKGLIRLGLSFAINNKIDAYYRKILLDNFDYLLIINPEAVPFWFIKEFKRVNPRSQVIIYTWDSFGNKSKNAKYINLVDRFYSFDNHDSSIDSRIIFLPLFYASDFGEVGKKVTNDYKYNACFVGTLHSSRYNYVNAVESELKKHSGKINLFKFFYFQSKVVLYLKYLFSNEFSDVPVKDVSFSKLSRNEVVSVISDSRIVIDLEHKKQKGLTMRTIEALGAKRKLITTNKEIIHYDFYSEDNILVVDRNDVNIPHRFLLGNFKEISDDIYTKYSISSWVKKVLEL</sequence>
<gene>
    <name evidence="1" type="ORF">JCM19231_3071</name>
</gene>
<evidence type="ECO:0000313" key="1">
    <source>
        <dbReference type="EMBL" id="GAM59553.1"/>
    </source>
</evidence>
<dbReference type="EMBL" id="BBRZ01000169">
    <property type="protein sequence ID" value="GAM59553.1"/>
    <property type="molecule type" value="Genomic_DNA"/>
</dbReference>
<name>A0A0B8P8L6_9VIBR</name>